<dbReference type="Proteomes" id="UP001221142">
    <property type="component" value="Unassembled WGS sequence"/>
</dbReference>
<evidence type="ECO:0000313" key="1">
    <source>
        <dbReference type="EMBL" id="KAJ7609952.1"/>
    </source>
</evidence>
<evidence type="ECO:0000313" key="2">
    <source>
        <dbReference type="Proteomes" id="UP001221142"/>
    </source>
</evidence>
<comment type="caution">
    <text evidence="1">The sequence shown here is derived from an EMBL/GenBank/DDBJ whole genome shotgun (WGS) entry which is preliminary data.</text>
</comment>
<protein>
    <submittedName>
        <fullName evidence="1">Uncharacterized protein</fullName>
    </submittedName>
</protein>
<gene>
    <name evidence="1" type="ORF">FB45DRAFT_1066493</name>
</gene>
<sequence length="66" mass="7327">MSASELRMEVALLDQELSALDAQIALVRTKRDRASELLQALAYPVLSLPNEITSEVFIHEAYVLLA</sequence>
<proteinExistence type="predicted"/>
<reference evidence="1" key="1">
    <citation type="submission" date="2023-03" db="EMBL/GenBank/DDBJ databases">
        <title>Massive genome expansion in bonnet fungi (Mycena s.s.) driven by repeated elements and novel gene families across ecological guilds.</title>
        <authorList>
            <consortium name="Lawrence Berkeley National Laboratory"/>
            <person name="Harder C.B."/>
            <person name="Miyauchi S."/>
            <person name="Viragh M."/>
            <person name="Kuo A."/>
            <person name="Thoen E."/>
            <person name="Andreopoulos B."/>
            <person name="Lu D."/>
            <person name="Skrede I."/>
            <person name="Drula E."/>
            <person name="Henrissat B."/>
            <person name="Morin E."/>
            <person name="Kohler A."/>
            <person name="Barry K."/>
            <person name="LaButti K."/>
            <person name="Morin E."/>
            <person name="Salamov A."/>
            <person name="Lipzen A."/>
            <person name="Mereny Z."/>
            <person name="Hegedus B."/>
            <person name="Baldrian P."/>
            <person name="Stursova M."/>
            <person name="Weitz H."/>
            <person name="Taylor A."/>
            <person name="Grigoriev I.V."/>
            <person name="Nagy L.G."/>
            <person name="Martin F."/>
            <person name="Kauserud H."/>
        </authorList>
    </citation>
    <scope>NUCLEOTIDE SEQUENCE</scope>
    <source>
        <strain evidence="1">9284</strain>
    </source>
</reference>
<name>A0AAD7B4M9_9AGAR</name>
<dbReference type="EMBL" id="JARKIF010000037">
    <property type="protein sequence ID" value="KAJ7609952.1"/>
    <property type="molecule type" value="Genomic_DNA"/>
</dbReference>
<dbReference type="AlphaFoldDB" id="A0AAD7B4M9"/>
<keyword evidence="2" id="KW-1185">Reference proteome</keyword>
<organism evidence="1 2">
    <name type="scientific">Roridomyces roridus</name>
    <dbReference type="NCBI Taxonomy" id="1738132"/>
    <lineage>
        <taxon>Eukaryota</taxon>
        <taxon>Fungi</taxon>
        <taxon>Dikarya</taxon>
        <taxon>Basidiomycota</taxon>
        <taxon>Agaricomycotina</taxon>
        <taxon>Agaricomycetes</taxon>
        <taxon>Agaricomycetidae</taxon>
        <taxon>Agaricales</taxon>
        <taxon>Marasmiineae</taxon>
        <taxon>Mycenaceae</taxon>
        <taxon>Roridomyces</taxon>
    </lineage>
</organism>
<accession>A0AAD7B4M9</accession>